<evidence type="ECO:0000256" key="9">
    <source>
        <dbReference type="SAM" id="Coils"/>
    </source>
</evidence>
<dbReference type="GO" id="GO:0005524">
    <property type="term" value="F:ATP binding"/>
    <property type="evidence" value="ECO:0007669"/>
    <property type="project" value="UniProtKB-KW"/>
</dbReference>
<dbReference type="SMART" id="SM00388">
    <property type="entry name" value="HisKA"/>
    <property type="match status" value="1"/>
</dbReference>
<dbReference type="PROSITE" id="PS50112">
    <property type="entry name" value="PAS"/>
    <property type="match status" value="1"/>
</dbReference>
<proteinExistence type="predicted"/>
<keyword evidence="6" id="KW-0418">Kinase</keyword>
<dbReference type="Gene3D" id="3.30.450.40">
    <property type="match status" value="1"/>
</dbReference>
<evidence type="ECO:0000259" key="11">
    <source>
        <dbReference type="PROSITE" id="PS50112"/>
    </source>
</evidence>
<keyword evidence="7" id="KW-0067">ATP-binding</keyword>
<gene>
    <name evidence="13" type="ORF">C4532_12665</name>
</gene>
<feature type="domain" description="PAS" evidence="11">
    <location>
        <begin position="153"/>
        <end position="196"/>
    </location>
</feature>
<dbReference type="InterPro" id="IPR035965">
    <property type="entry name" value="PAS-like_dom_sf"/>
</dbReference>
<dbReference type="InterPro" id="IPR005467">
    <property type="entry name" value="His_kinase_dom"/>
</dbReference>
<organism evidence="13 14">
    <name type="scientific">Candidatus Abyssobacteria bacterium SURF_17</name>
    <dbReference type="NCBI Taxonomy" id="2093361"/>
    <lineage>
        <taxon>Bacteria</taxon>
        <taxon>Pseudomonadati</taxon>
        <taxon>Candidatus Hydrogenedentota</taxon>
        <taxon>Candidatus Abyssobacteria</taxon>
    </lineage>
</organism>
<dbReference type="PROSITE" id="PS50109">
    <property type="entry name" value="HIS_KIN"/>
    <property type="match status" value="1"/>
</dbReference>
<evidence type="ECO:0000256" key="1">
    <source>
        <dbReference type="ARBA" id="ARBA00000085"/>
    </source>
</evidence>
<keyword evidence="9" id="KW-0175">Coiled coil</keyword>
<dbReference type="EMBL" id="QZKI01000091">
    <property type="protein sequence ID" value="RJP68493.1"/>
    <property type="molecule type" value="Genomic_DNA"/>
</dbReference>
<dbReference type="PROSITE" id="PS50113">
    <property type="entry name" value="PAC"/>
    <property type="match status" value="1"/>
</dbReference>
<dbReference type="InterPro" id="IPR000700">
    <property type="entry name" value="PAS-assoc_C"/>
</dbReference>
<dbReference type="SMART" id="SM00387">
    <property type="entry name" value="HATPase_c"/>
    <property type="match status" value="1"/>
</dbReference>
<dbReference type="AlphaFoldDB" id="A0A419EVN0"/>
<evidence type="ECO:0000256" key="4">
    <source>
        <dbReference type="ARBA" id="ARBA00022679"/>
    </source>
</evidence>
<dbReference type="NCBIfam" id="TIGR00229">
    <property type="entry name" value="sensory_box"/>
    <property type="match status" value="1"/>
</dbReference>
<name>A0A419EVN0_9BACT</name>
<dbReference type="SUPFAM" id="SSF47384">
    <property type="entry name" value="Homodimeric domain of signal transducing histidine kinase"/>
    <property type="match status" value="1"/>
</dbReference>
<reference evidence="13 14" key="1">
    <citation type="journal article" date="2017" name="ISME J.">
        <title>Energy and carbon metabolisms in a deep terrestrial subsurface fluid microbial community.</title>
        <authorList>
            <person name="Momper L."/>
            <person name="Jungbluth S.P."/>
            <person name="Lee M.D."/>
            <person name="Amend J.P."/>
        </authorList>
    </citation>
    <scope>NUCLEOTIDE SEQUENCE [LARGE SCALE GENOMIC DNA]</scope>
    <source>
        <strain evidence="13">SURF_17</strain>
    </source>
</reference>
<protein>
    <recommendedName>
        <fullName evidence="2">histidine kinase</fullName>
        <ecNumber evidence="2">2.7.13.3</ecNumber>
    </recommendedName>
</protein>
<dbReference type="InterPro" id="IPR003661">
    <property type="entry name" value="HisK_dim/P_dom"/>
</dbReference>
<dbReference type="Gene3D" id="3.30.450.20">
    <property type="entry name" value="PAS domain"/>
    <property type="match status" value="1"/>
</dbReference>
<dbReference type="InterPro" id="IPR003018">
    <property type="entry name" value="GAF"/>
</dbReference>
<evidence type="ECO:0000256" key="6">
    <source>
        <dbReference type="ARBA" id="ARBA00022777"/>
    </source>
</evidence>
<dbReference type="CDD" id="cd00082">
    <property type="entry name" value="HisKA"/>
    <property type="match status" value="1"/>
</dbReference>
<dbReference type="SMART" id="SM00091">
    <property type="entry name" value="PAS"/>
    <property type="match status" value="1"/>
</dbReference>
<dbReference type="GO" id="GO:0006355">
    <property type="term" value="P:regulation of DNA-templated transcription"/>
    <property type="evidence" value="ECO:0007669"/>
    <property type="project" value="InterPro"/>
</dbReference>
<dbReference type="Pfam" id="PF01590">
    <property type="entry name" value="GAF"/>
    <property type="match status" value="1"/>
</dbReference>
<evidence type="ECO:0000256" key="5">
    <source>
        <dbReference type="ARBA" id="ARBA00022741"/>
    </source>
</evidence>
<dbReference type="PANTHER" id="PTHR43065">
    <property type="entry name" value="SENSOR HISTIDINE KINASE"/>
    <property type="match status" value="1"/>
</dbReference>
<evidence type="ECO:0000256" key="8">
    <source>
        <dbReference type="ARBA" id="ARBA00023012"/>
    </source>
</evidence>
<dbReference type="InterPro" id="IPR003594">
    <property type="entry name" value="HATPase_dom"/>
</dbReference>
<keyword evidence="5" id="KW-0547">Nucleotide-binding</keyword>
<dbReference type="InterPro" id="IPR029016">
    <property type="entry name" value="GAF-like_dom_sf"/>
</dbReference>
<evidence type="ECO:0000256" key="3">
    <source>
        <dbReference type="ARBA" id="ARBA00022553"/>
    </source>
</evidence>
<dbReference type="Pfam" id="PF00512">
    <property type="entry name" value="HisKA"/>
    <property type="match status" value="1"/>
</dbReference>
<dbReference type="SUPFAM" id="SSF55781">
    <property type="entry name" value="GAF domain-like"/>
    <property type="match status" value="1"/>
</dbReference>
<dbReference type="SMART" id="SM00065">
    <property type="entry name" value="GAF"/>
    <property type="match status" value="1"/>
</dbReference>
<evidence type="ECO:0000256" key="2">
    <source>
        <dbReference type="ARBA" id="ARBA00012438"/>
    </source>
</evidence>
<feature type="domain" description="PAC" evidence="12">
    <location>
        <begin position="227"/>
        <end position="277"/>
    </location>
</feature>
<feature type="domain" description="Histidine kinase" evidence="10">
    <location>
        <begin position="465"/>
        <end position="673"/>
    </location>
</feature>
<keyword evidence="4" id="KW-0808">Transferase</keyword>
<dbReference type="EC" id="2.7.13.3" evidence="2"/>
<accession>A0A419EVN0</accession>
<sequence length="681" mass="74966">MAPRKGDSNELARFLSARKESVVTSWVGGLLANPNLRRKLTTQLSREGLSDTAARIYDALIMPLSTPTERGKTRKVRLKESEKRSLATLSLHERLQAQFILLDVVSRMVRRHYSKNPKKAEKHLTTLSARMHDLLLSTAKKDVDLHAKTATHAERKYERLLDMANDAIFLLEFESGLFTEVNKAACELTGYSESELKRMGFNSLVSVFDLNLALEKTNSTIERGAIRFDDLSIFTKKGAALPVDISASAVTINKSKHVLAIVRDIKERKELERRLRQEADKLRLINEIAAAISSVELDIEAVLTTILTSVARVIRVEAGSVLKLEDGELVFMVALGEKAEYVKPFRLKLGQGIAGWVARTGEGVVVTDAHRDPRYYAEVERATGFVSKSMLAAPMKTGDKTVGVIELINKVGGQFTKKDLELITAISSFAAVALEHARLYSECELARARLSEACSPVSSSRLAAVVAHEMKDPLGIVKNYVHILVNKLASAGTQHEELRVVSEEIDRIASITDQLLHFSEAYSEEPKATPLNLLVENAVDSMQEGLSEAGIVTEMKLDRSLPQVSAIPNQIKMVFANLIRLAISEMPNGGTLTISTRKRDSSAYIEFSSTGKKHTSEEADELFLPSAVAKGLVPKGLGLYMIYNIIQGYGGDIEVKSRSRGGNTFRIRIPLNAGVSRGASK</sequence>
<dbReference type="Gene3D" id="3.30.565.10">
    <property type="entry name" value="Histidine kinase-like ATPase, C-terminal domain"/>
    <property type="match status" value="1"/>
</dbReference>
<comment type="catalytic activity">
    <reaction evidence="1">
        <text>ATP + protein L-histidine = ADP + protein N-phospho-L-histidine.</text>
        <dbReference type="EC" id="2.7.13.3"/>
    </reaction>
</comment>
<evidence type="ECO:0000256" key="7">
    <source>
        <dbReference type="ARBA" id="ARBA00022840"/>
    </source>
</evidence>
<evidence type="ECO:0000259" key="10">
    <source>
        <dbReference type="PROSITE" id="PS50109"/>
    </source>
</evidence>
<dbReference type="GO" id="GO:0000155">
    <property type="term" value="F:phosphorelay sensor kinase activity"/>
    <property type="evidence" value="ECO:0007669"/>
    <property type="project" value="InterPro"/>
</dbReference>
<dbReference type="Pfam" id="PF00989">
    <property type="entry name" value="PAS"/>
    <property type="match status" value="1"/>
</dbReference>
<comment type="caution">
    <text evidence="13">The sequence shown here is derived from an EMBL/GenBank/DDBJ whole genome shotgun (WGS) entry which is preliminary data.</text>
</comment>
<dbReference type="PANTHER" id="PTHR43065:SF10">
    <property type="entry name" value="PEROXIDE STRESS-ACTIVATED HISTIDINE KINASE MAK3"/>
    <property type="match status" value="1"/>
</dbReference>
<dbReference type="InterPro" id="IPR013767">
    <property type="entry name" value="PAS_fold"/>
</dbReference>
<dbReference type="SUPFAM" id="SSF55785">
    <property type="entry name" value="PYP-like sensor domain (PAS domain)"/>
    <property type="match status" value="1"/>
</dbReference>
<dbReference type="CDD" id="cd00130">
    <property type="entry name" value="PAS"/>
    <property type="match status" value="1"/>
</dbReference>
<feature type="coiled-coil region" evidence="9">
    <location>
        <begin position="261"/>
        <end position="288"/>
    </location>
</feature>
<keyword evidence="3" id="KW-0597">Phosphoprotein</keyword>
<evidence type="ECO:0000259" key="12">
    <source>
        <dbReference type="PROSITE" id="PS50113"/>
    </source>
</evidence>
<keyword evidence="8" id="KW-0902">Two-component regulatory system</keyword>
<evidence type="ECO:0000313" key="13">
    <source>
        <dbReference type="EMBL" id="RJP68493.1"/>
    </source>
</evidence>
<dbReference type="InterPro" id="IPR000014">
    <property type="entry name" value="PAS"/>
</dbReference>
<dbReference type="Gene3D" id="1.10.287.130">
    <property type="match status" value="1"/>
</dbReference>
<dbReference type="Proteomes" id="UP000285961">
    <property type="component" value="Unassembled WGS sequence"/>
</dbReference>
<evidence type="ECO:0000313" key="14">
    <source>
        <dbReference type="Proteomes" id="UP000285961"/>
    </source>
</evidence>
<dbReference type="InterPro" id="IPR036097">
    <property type="entry name" value="HisK_dim/P_sf"/>
</dbReference>
<dbReference type="SUPFAM" id="SSF55874">
    <property type="entry name" value="ATPase domain of HSP90 chaperone/DNA topoisomerase II/histidine kinase"/>
    <property type="match status" value="1"/>
</dbReference>
<dbReference type="Pfam" id="PF02518">
    <property type="entry name" value="HATPase_c"/>
    <property type="match status" value="1"/>
</dbReference>
<dbReference type="InterPro" id="IPR036890">
    <property type="entry name" value="HATPase_C_sf"/>
</dbReference>